<reference evidence="3 4" key="1">
    <citation type="submission" date="2023-02" db="EMBL/GenBank/DDBJ databases">
        <title>Genome sequence of Lacticaseibacillus sp. KACC 23028.</title>
        <authorList>
            <person name="Kim S."/>
            <person name="Heo J."/>
            <person name="Kwon S.-W."/>
        </authorList>
    </citation>
    <scope>NUCLEOTIDE SEQUENCE [LARGE SCALE GENOMIC DNA]</scope>
    <source>
        <strain evidence="3 4">KACC 23028</strain>
    </source>
</reference>
<sequence>MQQVQAKDLYTIKVLGQPQATSDRVFYEETRIDEATQQYLTAIYAIMTNSHKRVRYGTNGQHDEQPRVNQNGSWLAFLALDAADTKQVFLQAITGGAARQFTTSSFGVTDFAWTADGTAILYTETRHPERPKKLHPARYTRSEYRFNGQGYFAEDETFYLMAQDLGAAKPTEYLQRDFDFKLQAVSPDGHWVALSTAADPLDINNPATNNFLFDLTNQQSIQIHTHCPRGAFTAESFSPDGQQLLFSGEPDDVPTDLRSCLFSYTVADGKFALAQQDDDQEIGSAIAADMQQNLSGRAAIFATDGQAYALVCKHGAVELCRGTELTPVLAEKIEITDFDVANDGKTAFVTYSTPVSPSRLMVLNLTTGAHDDLYNPNADYEQSHSIVDPQAFSFERDGYRLQGWYYAPAESLDIHPAVLYVHGGPHAAYGYSFFHELQVMASQGYGVITLNPRGSSSYGNAFKTAVIQHYGEGDYDDLLAAVDYAQTLDQTIDAQRVYLTGGSYGGFISNWAETHTNRFKAIATSRSIANWTSMLGTSDIGSSFTPRELSAQFEADLNDQATLWRFSPLAYVAHANTPILILHGEEDYRCPIEQGEQFYMALKQRGVETEMLRFPKSNHELSRSGLPALRIDRMQAITDWFERHE</sequence>
<dbReference type="RefSeq" id="WP_274259022.1">
    <property type="nucleotide sequence ID" value="NZ_CP117884.1"/>
</dbReference>
<dbReference type="SUPFAM" id="SSF82171">
    <property type="entry name" value="DPP6 N-terminal domain-like"/>
    <property type="match status" value="1"/>
</dbReference>
<organism evidence="3 4">
    <name type="scientific">Lacticaseibacillus pabuli</name>
    <dbReference type="NCBI Taxonomy" id="3025672"/>
    <lineage>
        <taxon>Bacteria</taxon>
        <taxon>Bacillati</taxon>
        <taxon>Bacillota</taxon>
        <taxon>Bacilli</taxon>
        <taxon>Lactobacillales</taxon>
        <taxon>Lactobacillaceae</taxon>
        <taxon>Lacticaseibacillus</taxon>
    </lineage>
</organism>
<dbReference type="InterPro" id="IPR011042">
    <property type="entry name" value="6-blade_b-propeller_TolB-like"/>
</dbReference>
<keyword evidence="4" id="KW-1185">Reference proteome</keyword>
<dbReference type="Pfam" id="PF00326">
    <property type="entry name" value="Peptidase_S9"/>
    <property type="match status" value="1"/>
</dbReference>
<dbReference type="EMBL" id="CP117884">
    <property type="protein sequence ID" value="WDF81924.1"/>
    <property type="molecule type" value="Genomic_DNA"/>
</dbReference>
<feature type="domain" description="Peptidase S9 prolyl oligopeptidase catalytic" evidence="2">
    <location>
        <begin position="432"/>
        <end position="644"/>
    </location>
</feature>
<dbReference type="InterPro" id="IPR029058">
    <property type="entry name" value="AB_hydrolase_fold"/>
</dbReference>
<evidence type="ECO:0000313" key="3">
    <source>
        <dbReference type="EMBL" id="WDF81924.1"/>
    </source>
</evidence>
<dbReference type="InterPro" id="IPR001375">
    <property type="entry name" value="Peptidase_S9_cat"/>
</dbReference>
<gene>
    <name evidence="3" type="ORF">PQ472_08305</name>
</gene>
<dbReference type="Proteomes" id="UP001220377">
    <property type="component" value="Chromosome"/>
</dbReference>
<accession>A0ABY7WSC0</accession>
<proteinExistence type="predicted"/>
<dbReference type="PANTHER" id="PTHR42776">
    <property type="entry name" value="SERINE PEPTIDASE S9 FAMILY MEMBER"/>
    <property type="match status" value="1"/>
</dbReference>
<evidence type="ECO:0000313" key="4">
    <source>
        <dbReference type="Proteomes" id="UP001220377"/>
    </source>
</evidence>
<dbReference type="PANTHER" id="PTHR42776:SF27">
    <property type="entry name" value="DIPEPTIDYL PEPTIDASE FAMILY MEMBER 6"/>
    <property type="match status" value="1"/>
</dbReference>
<keyword evidence="1" id="KW-0378">Hydrolase</keyword>
<name>A0ABY7WSC0_9LACO</name>
<evidence type="ECO:0000259" key="2">
    <source>
        <dbReference type="Pfam" id="PF00326"/>
    </source>
</evidence>
<protein>
    <submittedName>
        <fullName evidence="3">S9 family peptidase</fullName>
    </submittedName>
</protein>
<dbReference type="Gene3D" id="2.120.10.30">
    <property type="entry name" value="TolB, C-terminal domain"/>
    <property type="match status" value="1"/>
</dbReference>
<dbReference type="SUPFAM" id="SSF53474">
    <property type="entry name" value="alpha/beta-Hydrolases"/>
    <property type="match status" value="1"/>
</dbReference>
<dbReference type="Gene3D" id="3.40.50.1820">
    <property type="entry name" value="alpha/beta hydrolase"/>
    <property type="match status" value="1"/>
</dbReference>
<evidence type="ECO:0000256" key="1">
    <source>
        <dbReference type="ARBA" id="ARBA00022801"/>
    </source>
</evidence>